<dbReference type="InterPro" id="IPR000210">
    <property type="entry name" value="BTB/POZ_dom"/>
</dbReference>
<evidence type="ECO:0000256" key="14">
    <source>
        <dbReference type="PROSITE-ProRule" id="PRU00042"/>
    </source>
</evidence>
<comment type="subcellular location">
    <subcellularLocation>
        <location evidence="1">Nucleus</location>
    </subcellularLocation>
</comment>
<keyword evidence="9" id="KW-0805">Transcription regulation</keyword>
<gene>
    <name evidence="18" type="ORF">C7M84_015132</name>
</gene>
<comment type="function">
    <text evidence="13">Putative transcription factor required for axon growth and guidance in the central and peripheral nervous systems. Repels CNS axons away from the midline by promoting the expression of the midline repellent sli and its receptor robo.</text>
</comment>
<dbReference type="AlphaFoldDB" id="A0A423SRH6"/>
<dbReference type="EMBL" id="QCYY01002883">
    <property type="protein sequence ID" value="ROT66825.1"/>
    <property type="molecule type" value="Genomic_DNA"/>
</dbReference>
<dbReference type="GO" id="GO:0005634">
    <property type="term" value="C:nucleus"/>
    <property type="evidence" value="ECO:0007669"/>
    <property type="project" value="UniProtKB-SubCell"/>
</dbReference>
<dbReference type="FunFam" id="3.30.160.60:FF:000130">
    <property type="entry name" value="Spalt-like transcription factor 4"/>
    <property type="match status" value="1"/>
</dbReference>
<feature type="domain" description="C2H2-type" evidence="17">
    <location>
        <begin position="306"/>
        <end position="334"/>
    </location>
</feature>
<dbReference type="GO" id="GO:0016199">
    <property type="term" value="P:axon midline choice point recognition"/>
    <property type="evidence" value="ECO:0007669"/>
    <property type="project" value="UniProtKB-ARBA"/>
</dbReference>
<keyword evidence="19" id="KW-1185">Reference proteome</keyword>
<keyword evidence="12" id="KW-0539">Nucleus</keyword>
<evidence type="ECO:0000256" key="8">
    <source>
        <dbReference type="ARBA" id="ARBA00022902"/>
    </source>
</evidence>
<dbReference type="Pfam" id="PF13894">
    <property type="entry name" value="zf-C2H2_4"/>
    <property type="match status" value="1"/>
</dbReference>
<dbReference type="GO" id="GO:0008270">
    <property type="term" value="F:zinc ion binding"/>
    <property type="evidence" value="ECO:0007669"/>
    <property type="project" value="UniProtKB-KW"/>
</dbReference>
<evidence type="ECO:0000259" key="17">
    <source>
        <dbReference type="PROSITE" id="PS50157"/>
    </source>
</evidence>
<name>A0A423SRH6_PENVA</name>
<dbReference type="Pfam" id="PF00096">
    <property type="entry name" value="zf-C2H2"/>
    <property type="match status" value="1"/>
</dbReference>
<dbReference type="GO" id="GO:0035167">
    <property type="term" value="P:larval lymph gland hemopoiesis"/>
    <property type="evidence" value="ECO:0007669"/>
    <property type="project" value="UniProtKB-ARBA"/>
</dbReference>
<keyword evidence="2" id="KW-0217">Developmental protein</keyword>
<evidence type="ECO:0000313" key="18">
    <source>
        <dbReference type="EMBL" id="ROT66825.1"/>
    </source>
</evidence>
<dbReference type="GO" id="GO:0007526">
    <property type="term" value="P:larval somatic muscle development"/>
    <property type="evidence" value="ECO:0007669"/>
    <property type="project" value="UniProtKB-ARBA"/>
</dbReference>
<keyword evidence="6" id="KW-0221">Differentiation</keyword>
<dbReference type="GO" id="GO:0045476">
    <property type="term" value="P:nurse cell apoptotic process"/>
    <property type="evidence" value="ECO:0007669"/>
    <property type="project" value="UniProtKB-ARBA"/>
</dbReference>
<dbReference type="InterPro" id="IPR011333">
    <property type="entry name" value="SKP1/BTB/POZ_sf"/>
</dbReference>
<dbReference type="SUPFAM" id="SSF54695">
    <property type="entry name" value="POZ domain"/>
    <property type="match status" value="1"/>
</dbReference>
<dbReference type="FunFam" id="3.30.160.60:FF:000045">
    <property type="entry name" value="ZFP69 zinc finger protein B"/>
    <property type="match status" value="1"/>
</dbReference>
<evidence type="ECO:0000256" key="7">
    <source>
        <dbReference type="ARBA" id="ARBA00022833"/>
    </source>
</evidence>
<evidence type="ECO:0000256" key="13">
    <source>
        <dbReference type="ARBA" id="ARBA00037382"/>
    </source>
</evidence>
<evidence type="ECO:0000256" key="3">
    <source>
        <dbReference type="ARBA" id="ARBA00022723"/>
    </source>
</evidence>
<evidence type="ECO:0000256" key="12">
    <source>
        <dbReference type="ARBA" id="ARBA00023242"/>
    </source>
</evidence>
<evidence type="ECO:0000256" key="10">
    <source>
        <dbReference type="ARBA" id="ARBA00023125"/>
    </source>
</evidence>
<dbReference type="GO" id="GO:0006357">
    <property type="term" value="P:regulation of transcription by RNA polymerase II"/>
    <property type="evidence" value="ECO:0007669"/>
    <property type="project" value="TreeGrafter"/>
</dbReference>
<reference evidence="18 19" key="2">
    <citation type="submission" date="2019-01" db="EMBL/GenBank/DDBJ databases">
        <title>The decoding of complex shrimp genome reveals the adaptation for benthos swimmer, frequently molting mechanism and breeding impact on genome.</title>
        <authorList>
            <person name="Sun Y."/>
            <person name="Gao Y."/>
            <person name="Yu Y."/>
        </authorList>
    </citation>
    <scope>NUCLEOTIDE SEQUENCE [LARGE SCALE GENOMIC DNA]</scope>
    <source>
        <tissue evidence="18">Muscle</tissue>
    </source>
</reference>
<organism evidence="18 19">
    <name type="scientific">Penaeus vannamei</name>
    <name type="common">Whiteleg shrimp</name>
    <name type="synonym">Litopenaeus vannamei</name>
    <dbReference type="NCBI Taxonomy" id="6689"/>
    <lineage>
        <taxon>Eukaryota</taxon>
        <taxon>Metazoa</taxon>
        <taxon>Ecdysozoa</taxon>
        <taxon>Arthropoda</taxon>
        <taxon>Crustacea</taxon>
        <taxon>Multicrustacea</taxon>
        <taxon>Malacostraca</taxon>
        <taxon>Eumalacostraca</taxon>
        <taxon>Eucarida</taxon>
        <taxon>Decapoda</taxon>
        <taxon>Dendrobranchiata</taxon>
        <taxon>Penaeoidea</taxon>
        <taxon>Penaeidae</taxon>
        <taxon>Penaeus</taxon>
    </lineage>
</organism>
<sequence length="340" mass="38899">MADDILSLKWNNHIKTFHDMLGSVRHKGFYSDATITCDGKFYPVHKLVLSSCSDYFGSIFDATQCKHPVIVIKDIKHEDMEALLNYMYLGEAKVARSLLPELFKAAECLKIKGLAIPDEALAHDETNMAKSDVEGSPPRKRQKPDGPAPEAECMEIPMRNQHNQEGHHQSEYMPQQESRAYDLKAHRDPFNVTKEEVDFESIPESEVVEREKDIPELQEIMQPLMPTRQPHIAQDPYIQWKPETSGHHSNSGYPLCPTNSVMNMNMKEEPAIDPVNTLKCPYCPKTFLYPAKLQSHLRTHTGEKPFACPFCTYRATQQGNLNRHIKIKHHRENPENPEGN</sequence>
<evidence type="ECO:0000256" key="1">
    <source>
        <dbReference type="ARBA" id="ARBA00004123"/>
    </source>
</evidence>
<dbReference type="PANTHER" id="PTHR23110">
    <property type="entry name" value="BTB DOMAIN TRANSCRIPTION FACTOR"/>
    <property type="match status" value="1"/>
</dbReference>
<evidence type="ECO:0000313" key="19">
    <source>
        <dbReference type="Proteomes" id="UP000283509"/>
    </source>
</evidence>
<evidence type="ECO:0000256" key="5">
    <source>
        <dbReference type="ARBA" id="ARBA00022771"/>
    </source>
</evidence>
<evidence type="ECO:0000256" key="6">
    <source>
        <dbReference type="ARBA" id="ARBA00022782"/>
    </source>
</evidence>
<dbReference type="GO" id="GO:0048813">
    <property type="term" value="P:dendrite morphogenesis"/>
    <property type="evidence" value="ECO:0007669"/>
    <property type="project" value="UniProtKB-ARBA"/>
</dbReference>
<dbReference type="InterPro" id="IPR036236">
    <property type="entry name" value="Znf_C2H2_sf"/>
</dbReference>
<dbReference type="Pfam" id="PF00651">
    <property type="entry name" value="BTB"/>
    <property type="match status" value="1"/>
</dbReference>
<dbReference type="CDD" id="cd18315">
    <property type="entry name" value="BTB_POZ_BAB-like"/>
    <property type="match status" value="1"/>
</dbReference>
<dbReference type="Gene3D" id="3.30.160.60">
    <property type="entry name" value="Classic Zinc Finger"/>
    <property type="match status" value="2"/>
</dbReference>
<dbReference type="Gene3D" id="3.30.710.10">
    <property type="entry name" value="Potassium Channel Kv1.1, Chain A"/>
    <property type="match status" value="1"/>
</dbReference>
<feature type="domain" description="BTB" evidence="16">
    <location>
        <begin position="31"/>
        <end position="96"/>
    </location>
</feature>
<keyword evidence="8" id="KW-0524">Neurogenesis</keyword>
<evidence type="ECO:0000256" key="11">
    <source>
        <dbReference type="ARBA" id="ARBA00023163"/>
    </source>
</evidence>
<evidence type="ECO:0000256" key="2">
    <source>
        <dbReference type="ARBA" id="ARBA00022473"/>
    </source>
</evidence>
<evidence type="ECO:0000256" key="15">
    <source>
        <dbReference type="SAM" id="MobiDB-lite"/>
    </source>
</evidence>
<dbReference type="InterPro" id="IPR013087">
    <property type="entry name" value="Znf_C2H2_type"/>
</dbReference>
<dbReference type="PROSITE" id="PS50097">
    <property type="entry name" value="BTB"/>
    <property type="match status" value="1"/>
</dbReference>
<dbReference type="SUPFAM" id="SSF57667">
    <property type="entry name" value="beta-beta-alpha zinc fingers"/>
    <property type="match status" value="1"/>
</dbReference>
<feature type="region of interest" description="Disordered" evidence="15">
    <location>
        <begin position="128"/>
        <end position="151"/>
    </location>
</feature>
<evidence type="ECO:0000256" key="4">
    <source>
        <dbReference type="ARBA" id="ARBA00022737"/>
    </source>
</evidence>
<keyword evidence="7" id="KW-0862">Zinc</keyword>
<keyword evidence="11" id="KW-0804">Transcription</keyword>
<keyword evidence="10" id="KW-0238">DNA-binding</keyword>
<proteinExistence type="predicted"/>
<reference evidence="18 19" key="1">
    <citation type="submission" date="2018-04" db="EMBL/GenBank/DDBJ databases">
        <authorList>
            <person name="Zhang X."/>
            <person name="Yuan J."/>
            <person name="Li F."/>
            <person name="Xiang J."/>
        </authorList>
    </citation>
    <scope>NUCLEOTIDE SEQUENCE [LARGE SCALE GENOMIC DNA]</scope>
    <source>
        <tissue evidence="18">Muscle</tissue>
    </source>
</reference>
<dbReference type="GO" id="GO:0003677">
    <property type="term" value="F:DNA binding"/>
    <property type="evidence" value="ECO:0007669"/>
    <property type="project" value="UniProtKB-KW"/>
</dbReference>
<dbReference type="SMART" id="SM00355">
    <property type="entry name" value="ZnF_C2H2"/>
    <property type="match status" value="2"/>
</dbReference>
<keyword evidence="3" id="KW-0479">Metal-binding</keyword>
<dbReference type="GO" id="GO:0045467">
    <property type="term" value="P:R7 cell development"/>
    <property type="evidence" value="ECO:0007669"/>
    <property type="project" value="UniProtKB-ARBA"/>
</dbReference>
<protein>
    <submittedName>
        <fullName evidence="18">Broad-complex protein isoform 4</fullName>
    </submittedName>
</protein>
<keyword evidence="5 14" id="KW-0863">Zinc-finger</keyword>
<dbReference type="SMART" id="SM00225">
    <property type="entry name" value="BTB"/>
    <property type="match status" value="1"/>
</dbReference>
<dbReference type="GO" id="GO:0007464">
    <property type="term" value="P:R3/R4 cell fate commitment"/>
    <property type="evidence" value="ECO:0007669"/>
    <property type="project" value="UniProtKB-ARBA"/>
</dbReference>
<dbReference type="InterPro" id="IPR051095">
    <property type="entry name" value="Dros_DevTransReg"/>
</dbReference>
<dbReference type="PROSITE" id="PS50157">
    <property type="entry name" value="ZINC_FINGER_C2H2_2"/>
    <property type="match status" value="2"/>
</dbReference>
<evidence type="ECO:0000256" key="9">
    <source>
        <dbReference type="ARBA" id="ARBA00023015"/>
    </source>
</evidence>
<accession>A0A423SRH6</accession>
<dbReference type="GO" id="GO:0008406">
    <property type="term" value="P:gonad development"/>
    <property type="evidence" value="ECO:0007669"/>
    <property type="project" value="UniProtKB-ARBA"/>
</dbReference>
<dbReference type="PROSITE" id="PS00028">
    <property type="entry name" value="ZINC_FINGER_C2H2_1"/>
    <property type="match status" value="1"/>
</dbReference>
<evidence type="ECO:0000259" key="16">
    <source>
        <dbReference type="PROSITE" id="PS50097"/>
    </source>
</evidence>
<feature type="domain" description="C2H2-type" evidence="17">
    <location>
        <begin position="278"/>
        <end position="305"/>
    </location>
</feature>
<keyword evidence="4" id="KW-0677">Repeat</keyword>
<dbReference type="PANTHER" id="PTHR23110:SF111">
    <property type="entry name" value="LONGITUDINALS LACKING PROTEIN, ISOFORMS F_I_K_T"/>
    <property type="match status" value="1"/>
</dbReference>
<dbReference type="Proteomes" id="UP000283509">
    <property type="component" value="Unassembled WGS sequence"/>
</dbReference>
<comment type="caution">
    <text evidence="18">The sequence shown here is derived from an EMBL/GenBank/DDBJ whole genome shotgun (WGS) entry which is preliminary data.</text>
</comment>
<dbReference type="OrthoDB" id="6331085at2759"/>